<dbReference type="Pfam" id="PF00126">
    <property type="entry name" value="HTH_1"/>
    <property type="match status" value="1"/>
</dbReference>
<evidence type="ECO:0000256" key="1">
    <source>
        <dbReference type="ARBA" id="ARBA00009437"/>
    </source>
</evidence>
<gene>
    <name evidence="6" type="ORF">GCM10007170_27170</name>
</gene>
<dbReference type="SUPFAM" id="SSF46785">
    <property type="entry name" value="Winged helix' DNA-binding domain"/>
    <property type="match status" value="1"/>
</dbReference>
<keyword evidence="3" id="KW-0238">DNA-binding</keyword>
<evidence type="ECO:0000259" key="5">
    <source>
        <dbReference type="PROSITE" id="PS50931"/>
    </source>
</evidence>
<feature type="domain" description="HTH lysR-type" evidence="5">
    <location>
        <begin position="7"/>
        <end position="64"/>
    </location>
</feature>
<dbReference type="InterPro" id="IPR000847">
    <property type="entry name" value="LysR_HTH_N"/>
</dbReference>
<keyword evidence="2" id="KW-0805">Transcription regulation</keyword>
<proteinExistence type="inferred from homology"/>
<dbReference type="PANTHER" id="PTHR30346:SF29">
    <property type="entry name" value="LYSR SUBSTRATE-BINDING"/>
    <property type="match status" value="1"/>
</dbReference>
<dbReference type="Proteomes" id="UP000643279">
    <property type="component" value="Unassembled WGS sequence"/>
</dbReference>
<evidence type="ECO:0000256" key="3">
    <source>
        <dbReference type="ARBA" id="ARBA00023125"/>
    </source>
</evidence>
<dbReference type="Pfam" id="PF03466">
    <property type="entry name" value="LysR_substrate"/>
    <property type="match status" value="1"/>
</dbReference>
<keyword evidence="4" id="KW-0804">Transcription</keyword>
<dbReference type="PANTHER" id="PTHR30346">
    <property type="entry name" value="TRANSCRIPTIONAL DUAL REGULATOR HCAR-RELATED"/>
    <property type="match status" value="1"/>
</dbReference>
<keyword evidence="7" id="KW-1185">Reference proteome</keyword>
<sequence length="329" mass="34157">MYVCFMIDVGSLRALAAIEQHGTVIAAAEAMGFSPSAVSQQVKKLEKEGGFAVLERRGRGVLLTERGLALAAYGRRILAELEELESTLLADPAKPTGSLRVVSFSTACRGLVGPLLARVGQSGAALDISVLAEDPREAVARVANGEADLGLVHNWNSVPLVIPEHLALEWLCVDVADVLVHRGHPLALAAEVEPAHLVDERWISTPGGAICNEALLRIFADLGRVPDIRVYDPDFATHIAMVEQGVAVALVPRLGRPALPPDVVAIPVVNPVQARQVGLVHRRTMTASPGIRHVAALLRGIAAGDPGDGGVGAGGVGASGVGASAPGEP</sequence>
<protein>
    <submittedName>
        <fullName evidence="6">LysR family transcriptional regulator</fullName>
    </submittedName>
</protein>
<evidence type="ECO:0000313" key="6">
    <source>
        <dbReference type="EMBL" id="GGH97293.1"/>
    </source>
</evidence>
<evidence type="ECO:0000313" key="7">
    <source>
        <dbReference type="Proteomes" id="UP000643279"/>
    </source>
</evidence>
<dbReference type="InterPro" id="IPR036388">
    <property type="entry name" value="WH-like_DNA-bd_sf"/>
</dbReference>
<organism evidence="6 7">
    <name type="scientific">Arthrobacter liuii</name>
    <dbReference type="NCBI Taxonomy" id="1476996"/>
    <lineage>
        <taxon>Bacteria</taxon>
        <taxon>Bacillati</taxon>
        <taxon>Actinomycetota</taxon>
        <taxon>Actinomycetes</taxon>
        <taxon>Micrococcales</taxon>
        <taxon>Micrococcaceae</taxon>
        <taxon>Arthrobacter</taxon>
    </lineage>
</organism>
<dbReference type="InterPro" id="IPR005119">
    <property type="entry name" value="LysR_subst-bd"/>
</dbReference>
<dbReference type="SUPFAM" id="SSF53850">
    <property type="entry name" value="Periplasmic binding protein-like II"/>
    <property type="match status" value="1"/>
</dbReference>
<dbReference type="PROSITE" id="PS50931">
    <property type="entry name" value="HTH_LYSR"/>
    <property type="match status" value="1"/>
</dbReference>
<accession>A0ABQ2AWR4</accession>
<name>A0ABQ2AWR4_9MICC</name>
<dbReference type="Gene3D" id="3.40.190.10">
    <property type="entry name" value="Periplasmic binding protein-like II"/>
    <property type="match status" value="2"/>
</dbReference>
<dbReference type="InterPro" id="IPR036390">
    <property type="entry name" value="WH_DNA-bd_sf"/>
</dbReference>
<comment type="caution">
    <text evidence="6">The sequence shown here is derived from an EMBL/GenBank/DDBJ whole genome shotgun (WGS) entry which is preliminary data.</text>
</comment>
<evidence type="ECO:0000256" key="4">
    <source>
        <dbReference type="ARBA" id="ARBA00023163"/>
    </source>
</evidence>
<comment type="similarity">
    <text evidence="1">Belongs to the LysR transcriptional regulatory family.</text>
</comment>
<reference evidence="7" key="1">
    <citation type="journal article" date="2019" name="Int. J. Syst. Evol. Microbiol.">
        <title>The Global Catalogue of Microorganisms (GCM) 10K type strain sequencing project: providing services to taxonomists for standard genome sequencing and annotation.</title>
        <authorList>
            <consortium name="The Broad Institute Genomics Platform"/>
            <consortium name="The Broad Institute Genome Sequencing Center for Infectious Disease"/>
            <person name="Wu L."/>
            <person name="Ma J."/>
        </authorList>
    </citation>
    <scope>NUCLEOTIDE SEQUENCE [LARGE SCALE GENOMIC DNA]</scope>
    <source>
        <strain evidence="7">CGMCC 1.12778</strain>
    </source>
</reference>
<dbReference type="Gene3D" id="1.10.10.10">
    <property type="entry name" value="Winged helix-like DNA-binding domain superfamily/Winged helix DNA-binding domain"/>
    <property type="match status" value="1"/>
</dbReference>
<dbReference type="EMBL" id="BMFW01000012">
    <property type="protein sequence ID" value="GGH97293.1"/>
    <property type="molecule type" value="Genomic_DNA"/>
</dbReference>
<evidence type="ECO:0000256" key="2">
    <source>
        <dbReference type="ARBA" id="ARBA00023015"/>
    </source>
</evidence>